<dbReference type="PANTHER" id="PTHR11390">
    <property type="entry name" value="PROKARYOTIC DNA TOPOISOMERASE"/>
    <property type="match status" value="1"/>
</dbReference>
<dbReference type="Pfam" id="PF01751">
    <property type="entry name" value="Toprim"/>
    <property type="match status" value="1"/>
</dbReference>
<dbReference type="PANTHER" id="PTHR11390:SF21">
    <property type="entry name" value="DNA TOPOISOMERASE 3-ALPHA"/>
    <property type="match status" value="1"/>
</dbReference>
<name>A0A0W0X2A3_9GAMM</name>
<keyword evidence="4" id="KW-0479">Metal-binding</keyword>
<comment type="similarity">
    <text evidence="2">Belongs to the type IA topoisomerase family.</text>
</comment>
<dbReference type="STRING" id="45070.Lnau_0531"/>
<dbReference type="Proteomes" id="UP000054725">
    <property type="component" value="Unassembled WGS sequence"/>
</dbReference>
<dbReference type="GO" id="GO:0043597">
    <property type="term" value="C:cytoplasmic replication fork"/>
    <property type="evidence" value="ECO:0007669"/>
    <property type="project" value="TreeGrafter"/>
</dbReference>
<dbReference type="Pfam" id="PF01131">
    <property type="entry name" value="Topoisom_bac"/>
    <property type="match status" value="1"/>
</dbReference>
<dbReference type="GO" id="GO:0046872">
    <property type="term" value="F:metal ion binding"/>
    <property type="evidence" value="ECO:0007669"/>
    <property type="project" value="UniProtKB-KW"/>
</dbReference>
<dbReference type="GO" id="GO:0003677">
    <property type="term" value="F:DNA binding"/>
    <property type="evidence" value="ECO:0007669"/>
    <property type="project" value="UniProtKB-KW"/>
</dbReference>
<evidence type="ECO:0000313" key="16">
    <source>
        <dbReference type="Proteomes" id="UP000054725"/>
    </source>
</evidence>
<evidence type="ECO:0000256" key="2">
    <source>
        <dbReference type="ARBA" id="ARBA00009446"/>
    </source>
</evidence>
<feature type="domain" description="Topo IA-type catalytic" evidence="14">
    <location>
        <begin position="158"/>
        <end position="608"/>
    </location>
</feature>
<comment type="caution">
    <text evidence="15">The sequence shown here is derived from an EMBL/GenBank/DDBJ whole genome shotgun (WGS) entry which is preliminary data.</text>
</comment>
<keyword evidence="16" id="KW-1185">Reference proteome</keyword>
<dbReference type="CDD" id="cd00186">
    <property type="entry name" value="TOP1Ac"/>
    <property type="match status" value="1"/>
</dbReference>
<evidence type="ECO:0000256" key="11">
    <source>
        <dbReference type="ARBA" id="ARBA00032235"/>
    </source>
</evidence>
<evidence type="ECO:0000256" key="6">
    <source>
        <dbReference type="ARBA" id="ARBA00023029"/>
    </source>
</evidence>
<proteinExistence type="inferred from homology"/>
<evidence type="ECO:0000313" key="15">
    <source>
        <dbReference type="EMBL" id="KTD38616.1"/>
    </source>
</evidence>
<dbReference type="PROSITE" id="PS52039">
    <property type="entry name" value="TOPO_IA_2"/>
    <property type="match status" value="1"/>
</dbReference>
<dbReference type="OrthoDB" id="9803554at2"/>
<keyword evidence="7" id="KW-0238">DNA-binding</keyword>
<protein>
    <recommendedName>
        <fullName evidence="3">DNA topoisomerase</fullName>
        <ecNumber evidence="3">5.6.2.1</ecNumber>
    </recommendedName>
    <alternativeName>
        <fullName evidence="12">Omega-protein</fullName>
    </alternativeName>
    <alternativeName>
        <fullName evidence="11">Relaxing enzyme</fullName>
    </alternativeName>
    <alternativeName>
        <fullName evidence="9">Swivelase</fullName>
    </alternativeName>
    <alternativeName>
        <fullName evidence="10">Untwisting enzyme</fullName>
    </alternativeName>
</protein>
<evidence type="ECO:0000256" key="4">
    <source>
        <dbReference type="ARBA" id="ARBA00022723"/>
    </source>
</evidence>
<dbReference type="InterPro" id="IPR013497">
    <property type="entry name" value="Topo_IA_cen"/>
</dbReference>
<dbReference type="Gene3D" id="2.70.20.10">
    <property type="entry name" value="Topoisomerase I, domain 3"/>
    <property type="match status" value="1"/>
</dbReference>
<evidence type="ECO:0000256" key="9">
    <source>
        <dbReference type="ARBA" id="ARBA00030003"/>
    </source>
</evidence>
<dbReference type="AlphaFoldDB" id="A0A0W0X2A3"/>
<dbReference type="GO" id="GO:0003917">
    <property type="term" value="F:DNA topoisomerase type I (single strand cut, ATP-independent) activity"/>
    <property type="evidence" value="ECO:0007669"/>
    <property type="project" value="UniProtKB-EC"/>
</dbReference>
<organism evidence="15 16">
    <name type="scientific">Legionella nautarum</name>
    <dbReference type="NCBI Taxonomy" id="45070"/>
    <lineage>
        <taxon>Bacteria</taxon>
        <taxon>Pseudomonadati</taxon>
        <taxon>Pseudomonadota</taxon>
        <taxon>Gammaproteobacteria</taxon>
        <taxon>Legionellales</taxon>
        <taxon>Legionellaceae</taxon>
        <taxon>Legionella</taxon>
    </lineage>
</organism>
<dbReference type="InterPro" id="IPR003601">
    <property type="entry name" value="Topo_IA_2"/>
</dbReference>
<evidence type="ECO:0000256" key="7">
    <source>
        <dbReference type="ARBA" id="ARBA00023125"/>
    </source>
</evidence>
<evidence type="ECO:0000256" key="12">
    <source>
        <dbReference type="ARBA" id="ARBA00032877"/>
    </source>
</evidence>
<keyword evidence="8 15" id="KW-0413">Isomerase</keyword>
<dbReference type="NCBIfam" id="NF005829">
    <property type="entry name" value="PRK07726.1"/>
    <property type="match status" value="1"/>
</dbReference>
<dbReference type="SMART" id="SM00493">
    <property type="entry name" value="TOPRIM"/>
    <property type="match status" value="1"/>
</dbReference>
<dbReference type="Gene3D" id="1.10.290.10">
    <property type="entry name" value="Topoisomerase I, domain 4"/>
    <property type="match status" value="1"/>
</dbReference>
<evidence type="ECO:0000256" key="5">
    <source>
        <dbReference type="ARBA" id="ARBA00022842"/>
    </source>
</evidence>
<evidence type="ECO:0000259" key="14">
    <source>
        <dbReference type="PROSITE" id="PS52039"/>
    </source>
</evidence>
<dbReference type="FunFam" id="1.10.290.10:FF:000004">
    <property type="entry name" value="DNA topoisomerase 3"/>
    <property type="match status" value="1"/>
</dbReference>
<comment type="catalytic activity">
    <reaction evidence="1">
        <text>ATP-independent breakage of single-stranded DNA, followed by passage and rejoining.</text>
        <dbReference type="EC" id="5.6.2.1"/>
    </reaction>
</comment>
<evidence type="ECO:0000256" key="3">
    <source>
        <dbReference type="ARBA" id="ARBA00012891"/>
    </source>
</evidence>
<dbReference type="SUPFAM" id="SSF56712">
    <property type="entry name" value="Prokaryotic type I DNA topoisomerase"/>
    <property type="match status" value="1"/>
</dbReference>
<evidence type="ECO:0000256" key="10">
    <source>
        <dbReference type="ARBA" id="ARBA00031985"/>
    </source>
</evidence>
<dbReference type="InterPro" id="IPR006171">
    <property type="entry name" value="TOPRIM_dom"/>
</dbReference>
<dbReference type="RefSeq" id="WP_058503608.1">
    <property type="nucleotide sequence ID" value="NZ_CAAAIF010000024.1"/>
</dbReference>
<dbReference type="InterPro" id="IPR034144">
    <property type="entry name" value="TOPRIM_TopoIII"/>
</dbReference>
<dbReference type="NCBIfam" id="TIGR01056">
    <property type="entry name" value="topB"/>
    <property type="match status" value="1"/>
</dbReference>
<feature type="domain" description="Toprim" evidence="13">
    <location>
        <begin position="1"/>
        <end position="141"/>
    </location>
</feature>
<dbReference type="Gene3D" id="3.40.50.140">
    <property type="match status" value="1"/>
</dbReference>
<keyword evidence="5" id="KW-0460">Magnesium</keyword>
<dbReference type="EMBL" id="LNYO01000006">
    <property type="protein sequence ID" value="KTD38616.1"/>
    <property type="molecule type" value="Genomic_DNA"/>
</dbReference>
<gene>
    <name evidence="15" type="primary">topA_1</name>
    <name evidence="15" type="ORF">Lnau_0531</name>
</gene>
<accession>A0A0W0X2A3</accession>
<dbReference type="GO" id="GO:0006310">
    <property type="term" value="P:DNA recombination"/>
    <property type="evidence" value="ECO:0007669"/>
    <property type="project" value="TreeGrafter"/>
</dbReference>
<dbReference type="GO" id="GO:0006265">
    <property type="term" value="P:DNA topological change"/>
    <property type="evidence" value="ECO:0007669"/>
    <property type="project" value="InterPro"/>
</dbReference>
<dbReference type="InterPro" id="IPR003602">
    <property type="entry name" value="Topo_IA_DNA-bd_dom"/>
</dbReference>
<dbReference type="InterPro" id="IPR013826">
    <property type="entry name" value="Topo_IA_cen_sub3"/>
</dbReference>
<dbReference type="PRINTS" id="PR00417">
    <property type="entry name" value="PRTPISMRASEI"/>
</dbReference>
<dbReference type="SUPFAM" id="SSF57783">
    <property type="entry name" value="Zinc beta-ribbon"/>
    <property type="match status" value="1"/>
</dbReference>
<dbReference type="Gene3D" id="1.10.460.10">
    <property type="entry name" value="Topoisomerase I, domain 2"/>
    <property type="match status" value="1"/>
</dbReference>
<dbReference type="PATRIC" id="fig|45070.6.peg.558"/>
<sequence length="676" mass="75866">MRLFIAEKPSVAKAIAEALGVTGKDEGVICCGQDKVTWCFGHMLQLAEPDEYTNDEANRSPKTGKKLWRIEDLPIIPNQWIIKPKVDAKKQLNIIGALLKEASLIVNAGDSDREGQLLIDEVLEHFHNKKPVLRFWVAAHDTISLERGLKAMKNNSEYLGLGRAANARAKADWLIGMNLSRAYTLRANRGGTNALITVGRVQTPTLKLVVDRDRDIEAFKPIPFHTIKAEFQYGANQFIANWQAREDQPGLDEQGRLIDTAIANALINRVSGKLGNICHYQQEPRTKAQPRAYSLSDLTLLASNRYGFSAAEVLECCQALYETHKLTTYPRTDCSYLPESQHNDVTAVLEALKVVNPDFASFIAKANPAIKSKTWDDSKVTVHFGIIPTMHKGSKAHLTDKEHKIYELIVRNYLAQFYPVHEFLSTTIEMEVASERFVVKGKTIVKAGWCELYQEDKEEESEGDSNQTLPEMKLGDVIHCINAKRIDTKTKPAPRFTEGTLQRAMENIHNIISDAEHKKMLKDGDGIGTPATRASIISELKRRNFIETKGKTIVSTPLGQSIIDVLPDLVKSPVLTALYERMLKAIEKEPDHFDAFIEKQIKFVCEQVKLANIGKVTLKGVKPTFTVSTEYHCKNCSNGLCRRKGAKGNWWSCSSYPSCKQTYRDSKGMPVFENLH</sequence>
<dbReference type="InterPro" id="IPR013825">
    <property type="entry name" value="Topo_IA_cen_sub2"/>
</dbReference>
<evidence type="ECO:0000259" key="13">
    <source>
        <dbReference type="PROSITE" id="PS50880"/>
    </source>
</evidence>
<dbReference type="PROSITE" id="PS00396">
    <property type="entry name" value="TOPO_IA_1"/>
    <property type="match status" value="1"/>
</dbReference>
<dbReference type="Gene3D" id="3.30.65.10">
    <property type="entry name" value="Bacterial Topoisomerase I, domain 1"/>
    <property type="match status" value="1"/>
</dbReference>
<dbReference type="SMART" id="SM00436">
    <property type="entry name" value="TOP1Bc"/>
    <property type="match status" value="1"/>
</dbReference>
<dbReference type="EC" id="5.6.2.1" evidence="3"/>
<dbReference type="InterPro" id="IPR005738">
    <property type="entry name" value="TopoIII"/>
</dbReference>
<dbReference type="InterPro" id="IPR023405">
    <property type="entry name" value="Topo_IA_core_domain"/>
</dbReference>
<dbReference type="InterPro" id="IPR000380">
    <property type="entry name" value="Topo_IA"/>
</dbReference>
<dbReference type="PROSITE" id="PS50880">
    <property type="entry name" value="TOPRIM"/>
    <property type="match status" value="1"/>
</dbReference>
<dbReference type="GO" id="GO:0006281">
    <property type="term" value="P:DNA repair"/>
    <property type="evidence" value="ECO:0007669"/>
    <property type="project" value="TreeGrafter"/>
</dbReference>
<evidence type="ECO:0000256" key="8">
    <source>
        <dbReference type="ARBA" id="ARBA00023235"/>
    </source>
</evidence>
<reference evidence="15 16" key="1">
    <citation type="submission" date="2015-11" db="EMBL/GenBank/DDBJ databases">
        <title>Genomic analysis of 38 Legionella species identifies large and diverse effector repertoires.</title>
        <authorList>
            <person name="Burstein D."/>
            <person name="Amaro F."/>
            <person name="Zusman T."/>
            <person name="Lifshitz Z."/>
            <person name="Cohen O."/>
            <person name="Gilbert J.A."/>
            <person name="Pupko T."/>
            <person name="Shuman H.A."/>
            <person name="Segal G."/>
        </authorList>
    </citation>
    <scope>NUCLEOTIDE SEQUENCE [LARGE SCALE GENOMIC DNA]</scope>
    <source>
        <strain evidence="15 16">ATCC 49506</strain>
    </source>
</reference>
<dbReference type="InterPro" id="IPR013824">
    <property type="entry name" value="Topo_IA_cen_sub1"/>
</dbReference>
<dbReference type="SMART" id="SM00437">
    <property type="entry name" value="TOP1Ac"/>
    <property type="match status" value="1"/>
</dbReference>
<dbReference type="InterPro" id="IPR023406">
    <property type="entry name" value="Topo_IA_AS"/>
</dbReference>
<dbReference type="CDD" id="cd03362">
    <property type="entry name" value="TOPRIM_TopoIA_TopoIII"/>
    <property type="match status" value="1"/>
</dbReference>
<keyword evidence="6" id="KW-0799">Topoisomerase</keyword>
<evidence type="ECO:0000256" key="1">
    <source>
        <dbReference type="ARBA" id="ARBA00000213"/>
    </source>
</evidence>